<evidence type="ECO:0000313" key="1">
    <source>
        <dbReference type="EMBL" id="GMT34288.1"/>
    </source>
</evidence>
<dbReference type="AlphaFoldDB" id="A0AAV5WVP9"/>
<gene>
    <name evidence="1" type="ORF">PFISCL1PPCAC_25585</name>
</gene>
<reference evidence="1" key="1">
    <citation type="submission" date="2023-10" db="EMBL/GenBank/DDBJ databases">
        <title>Genome assembly of Pristionchus species.</title>
        <authorList>
            <person name="Yoshida K."/>
            <person name="Sommer R.J."/>
        </authorList>
    </citation>
    <scope>NUCLEOTIDE SEQUENCE</scope>
    <source>
        <strain evidence="1">RS5133</strain>
    </source>
</reference>
<organism evidence="1 2">
    <name type="scientific">Pristionchus fissidentatus</name>
    <dbReference type="NCBI Taxonomy" id="1538716"/>
    <lineage>
        <taxon>Eukaryota</taxon>
        <taxon>Metazoa</taxon>
        <taxon>Ecdysozoa</taxon>
        <taxon>Nematoda</taxon>
        <taxon>Chromadorea</taxon>
        <taxon>Rhabditida</taxon>
        <taxon>Rhabditina</taxon>
        <taxon>Diplogasteromorpha</taxon>
        <taxon>Diplogasteroidea</taxon>
        <taxon>Neodiplogasteridae</taxon>
        <taxon>Pristionchus</taxon>
    </lineage>
</organism>
<feature type="non-terminal residue" evidence="1">
    <location>
        <position position="1"/>
    </location>
</feature>
<proteinExistence type="predicted"/>
<dbReference type="EMBL" id="BTSY01000006">
    <property type="protein sequence ID" value="GMT34288.1"/>
    <property type="molecule type" value="Genomic_DNA"/>
</dbReference>
<accession>A0AAV5WVP9</accession>
<evidence type="ECO:0000313" key="2">
    <source>
        <dbReference type="Proteomes" id="UP001432322"/>
    </source>
</evidence>
<dbReference type="Proteomes" id="UP001432322">
    <property type="component" value="Unassembled WGS sequence"/>
</dbReference>
<name>A0AAV5WVP9_9BILA</name>
<sequence length="69" mass="8018">QTSEKSISYVEVKLTRDSDNEISPLFAFPFDFPLHSSLFVSTHGFLLFSRVERRTSPLTPRSWPATRMR</sequence>
<protein>
    <submittedName>
        <fullName evidence="1">Uncharacterized protein</fullName>
    </submittedName>
</protein>
<keyword evidence="2" id="KW-1185">Reference proteome</keyword>
<comment type="caution">
    <text evidence="1">The sequence shown here is derived from an EMBL/GenBank/DDBJ whole genome shotgun (WGS) entry which is preliminary data.</text>
</comment>